<keyword evidence="2" id="KW-1185">Reference proteome</keyword>
<reference evidence="2" key="1">
    <citation type="journal article" date="2023" name="Front. Plant Sci.">
        <title>Chromosomal-level genome assembly of Melastoma candidum provides insights into trichome evolution.</title>
        <authorList>
            <person name="Zhong Y."/>
            <person name="Wu W."/>
            <person name="Sun C."/>
            <person name="Zou P."/>
            <person name="Liu Y."/>
            <person name="Dai S."/>
            <person name="Zhou R."/>
        </authorList>
    </citation>
    <scope>NUCLEOTIDE SEQUENCE [LARGE SCALE GENOMIC DNA]</scope>
</reference>
<name>A0ACB9LHQ6_9MYRT</name>
<evidence type="ECO:0000313" key="2">
    <source>
        <dbReference type="Proteomes" id="UP001057402"/>
    </source>
</evidence>
<comment type="caution">
    <text evidence="1">The sequence shown here is derived from an EMBL/GenBank/DDBJ whole genome shotgun (WGS) entry which is preliminary data.</text>
</comment>
<accession>A0ACB9LHQ6</accession>
<sequence length="702" mass="81955">MVENDFMLSLLQLCGPVKNWTRPQDPSNGAPKGFGFCEFLRALRLLNKLSIDGQELMLNVNQTTRDYLERYVGKKTEDAKKLTGTEPTAQKEGEDNHATHVNESNSEKNHLSSNAEGNLINNEIESEKESNNNANFGVVTDLDKEADKEASQKLMSMIEERLKNKPSPPPPASPAPMVDVSGNGSELPAKTRDKVSGADIDDGSQKNNEDAGGDNRSSEHDRTDVRSPKRNTRYNRRNKEHDRQQDQQREKEKELERYEREAGREKIRKERDQRRRLEDFEREYEQRLKDWEYREREREKQRQYEKEREKEREHKRRKEIIYDEENDDEDARKRWHRSALEERRRRRIREKEDDLANRKKEEEEITEAKKRTEEEEKQQMQRQRETLKLFSGNLRGSDDTSPQPEKLTVSHLRVEDDPAHKNTDNSKWQVDPPDNSTMSSFAIADIQHKSNVPAKKLGFGVVGSGKWAAVPSVFNTEDDDTHKEKKLRPLVPIDYSTEEIQAVQPSGAGQPQSNLAAAAEFAKRISNASMKEEKAEYGREKSRWSHDRSSQRNKGQNDEDAHRAKDKNHGWDREREQGFEVSKPLENTKLWDAKQLIEMIPRTKVDLFSYEINWALYDQHALHERMRPWISKKIMEFLGEEETSLVDFIVSSTQEHVKAAEMLETLESILDEEAEMFVLKMWRMLIYEIKKIETGLHSRSIS</sequence>
<organism evidence="1 2">
    <name type="scientific">Melastoma candidum</name>
    <dbReference type="NCBI Taxonomy" id="119954"/>
    <lineage>
        <taxon>Eukaryota</taxon>
        <taxon>Viridiplantae</taxon>
        <taxon>Streptophyta</taxon>
        <taxon>Embryophyta</taxon>
        <taxon>Tracheophyta</taxon>
        <taxon>Spermatophyta</taxon>
        <taxon>Magnoliopsida</taxon>
        <taxon>eudicotyledons</taxon>
        <taxon>Gunneridae</taxon>
        <taxon>Pentapetalae</taxon>
        <taxon>rosids</taxon>
        <taxon>malvids</taxon>
        <taxon>Myrtales</taxon>
        <taxon>Melastomataceae</taxon>
        <taxon>Melastomatoideae</taxon>
        <taxon>Melastomateae</taxon>
        <taxon>Melastoma</taxon>
    </lineage>
</organism>
<evidence type="ECO:0000313" key="1">
    <source>
        <dbReference type="EMBL" id="KAI4311072.1"/>
    </source>
</evidence>
<gene>
    <name evidence="1" type="ORF">MLD38_036005</name>
</gene>
<dbReference type="EMBL" id="CM042890">
    <property type="protein sequence ID" value="KAI4311072.1"/>
    <property type="molecule type" value="Genomic_DNA"/>
</dbReference>
<dbReference type="Proteomes" id="UP001057402">
    <property type="component" value="Chromosome 11"/>
</dbReference>
<protein>
    <submittedName>
        <fullName evidence="1">Uncharacterized protein</fullName>
    </submittedName>
</protein>
<proteinExistence type="predicted"/>